<comment type="similarity">
    <text evidence="1 6">Belongs to the methyltransferase superfamily.</text>
</comment>
<evidence type="ECO:0000313" key="9">
    <source>
        <dbReference type="EnsemblMetazoa" id="LLOJ005016-PA"/>
    </source>
</evidence>
<dbReference type="AlphaFoldDB" id="A0A1B0CK79"/>
<evidence type="ECO:0000256" key="6">
    <source>
        <dbReference type="RuleBase" id="RU367087"/>
    </source>
</evidence>
<protein>
    <recommendedName>
        <fullName evidence="6">RNA methyltransferase</fullName>
        <ecNumber evidence="6">2.1.1.-</ecNumber>
    </recommendedName>
</protein>
<reference evidence="10" key="1">
    <citation type="submission" date="2012-05" db="EMBL/GenBank/DDBJ databases">
        <title>Whole Genome Assembly of Lutzomyia longipalpis.</title>
        <authorList>
            <person name="Richards S."/>
            <person name="Qu C."/>
            <person name="Dillon R."/>
            <person name="Worley K."/>
            <person name="Scherer S."/>
            <person name="Batterton M."/>
            <person name="Taylor A."/>
            <person name="Hawes A."/>
            <person name="Hernandez B."/>
            <person name="Kovar C."/>
            <person name="Mandapat C."/>
            <person name="Pham C."/>
            <person name="Qu C."/>
            <person name="Jing C."/>
            <person name="Bess C."/>
            <person name="Bandaranaike D."/>
            <person name="Ngo D."/>
            <person name="Ongeri F."/>
            <person name="Arias F."/>
            <person name="Lara F."/>
            <person name="Weissenberger G."/>
            <person name="Kamau G."/>
            <person name="Han H."/>
            <person name="Shen H."/>
            <person name="Dinh H."/>
            <person name="Khalil I."/>
            <person name="Jones J."/>
            <person name="Shafer J."/>
            <person name="Jayaseelan J."/>
            <person name="Quiroz J."/>
            <person name="Blankenburg K."/>
            <person name="Nguyen L."/>
            <person name="Jackson L."/>
            <person name="Francisco L."/>
            <person name="Tang L.-Y."/>
            <person name="Pu L.-L."/>
            <person name="Perales L."/>
            <person name="Lorensuhewa L."/>
            <person name="Munidasa M."/>
            <person name="Coyle M."/>
            <person name="Taylor M."/>
            <person name="Puazo M."/>
            <person name="Firestine M."/>
            <person name="Scheel M."/>
            <person name="Javaid M."/>
            <person name="Wang M."/>
            <person name="Li M."/>
            <person name="Tabassum N."/>
            <person name="Saada N."/>
            <person name="Osuji N."/>
            <person name="Aqrawi P."/>
            <person name="Fu Q."/>
            <person name="Thornton R."/>
            <person name="Raj R."/>
            <person name="Goodspeed R."/>
            <person name="Mata R."/>
            <person name="Najjar R."/>
            <person name="Gubbala S."/>
            <person name="Lee S."/>
            <person name="Denson S."/>
            <person name="Patil S."/>
            <person name="Macmil S."/>
            <person name="Qi S."/>
            <person name="Matskevitch T."/>
            <person name="Palculict T."/>
            <person name="Mathew T."/>
            <person name="Vee V."/>
            <person name="Velamala V."/>
            <person name="Korchina V."/>
            <person name="Cai W."/>
            <person name="Liu W."/>
            <person name="Dai W."/>
            <person name="Zou X."/>
            <person name="Zhu Y."/>
            <person name="Zhang Y."/>
            <person name="Wu Y.-Q."/>
            <person name="Xin Y."/>
            <person name="Nazarath L."/>
            <person name="Kovar C."/>
            <person name="Han Y."/>
            <person name="Muzny D."/>
            <person name="Gibbs R."/>
        </authorList>
    </citation>
    <scope>NUCLEOTIDE SEQUENCE [LARGE SCALE GENOMIC DNA]</scope>
    <source>
        <strain evidence="10">Jacobina</strain>
    </source>
</reference>
<evidence type="ECO:0000256" key="3">
    <source>
        <dbReference type="ARBA" id="ARBA00022679"/>
    </source>
</evidence>
<dbReference type="EnsemblMetazoa" id="LLOJ005016-RA">
    <property type="protein sequence ID" value="LLOJ005016-PA"/>
    <property type="gene ID" value="LLOJ005016"/>
</dbReference>
<evidence type="ECO:0000313" key="8">
    <source>
        <dbReference type="EMBL" id="MBC1176639.1"/>
    </source>
</evidence>
<keyword evidence="10" id="KW-1185">Reference proteome</keyword>
<evidence type="ECO:0000313" key="10">
    <source>
        <dbReference type="Proteomes" id="UP000092461"/>
    </source>
</evidence>
<reference evidence="9" key="3">
    <citation type="submission" date="2020-05" db="UniProtKB">
        <authorList>
            <consortium name="EnsemblMetazoa"/>
        </authorList>
    </citation>
    <scope>IDENTIFICATION</scope>
    <source>
        <strain evidence="9">Jacobina</strain>
    </source>
</reference>
<dbReference type="EMBL" id="AJWK01015881">
    <property type="status" value="NOT_ANNOTATED_CDS"/>
    <property type="molecule type" value="Genomic_DNA"/>
</dbReference>
<dbReference type="InterPro" id="IPR039772">
    <property type="entry name" value="Bin3-like"/>
</dbReference>
<evidence type="ECO:0000256" key="1">
    <source>
        <dbReference type="ARBA" id="ARBA00008361"/>
    </source>
</evidence>
<organism evidence="9 10">
    <name type="scientific">Lutzomyia longipalpis</name>
    <name type="common">Sand fly</name>
    <dbReference type="NCBI Taxonomy" id="7200"/>
    <lineage>
        <taxon>Eukaryota</taxon>
        <taxon>Metazoa</taxon>
        <taxon>Ecdysozoa</taxon>
        <taxon>Arthropoda</taxon>
        <taxon>Hexapoda</taxon>
        <taxon>Insecta</taxon>
        <taxon>Pterygota</taxon>
        <taxon>Neoptera</taxon>
        <taxon>Endopterygota</taxon>
        <taxon>Diptera</taxon>
        <taxon>Nematocera</taxon>
        <taxon>Psychodoidea</taxon>
        <taxon>Psychodidae</taxon>
        <taxon>Lutzomyia</taxon>
        <taxon>Lutzomyia</taxon>
    </lineage>
</organism>
<dbReference type="PANTHER" id="PTHR12315">
    <property type="entry name" value="BICOID-INTERACTING PROTEIN RELATED"/>
    <property type="match status" value="1"/>
</dbReference>
<dbReference type="InterPro" id="IPR010675">
    <property type="entry name" value="Bin3_C"/>
</dbReference>
<accession>A0A1B0CK79</accession>
<dbReference type="Proteomes" id="UP000092461">
    <property type="component" value="Unassembled WGS sequence"/>
</dbReference>
<dbReference type="GO" id="GO:0032259">
    <property type="term" value="P:methylation"/>
    <property type="evidence" value="ECO:0007669"/>
    <property type="project" value="UniProtKB-KW"/>
</dbReference>
<keyword evidence="3 6" id="KW-0808">Transferase</keyword>
<dbReference type="EMBL" id="GITU01007936">
    <property type="protein sequence ID" value="MBC1176639.1"/>
    <property type="molecule type" value="Transcribed_RNA"/>
</dbReference>
<dbReference type="InterPro" id="IPR024160">
    <property type="entry name" value="BIN3_SAM-bd_dom"/>
</dbReference>
<dbReference type="GO" id="GO:2000632">
    <property type="term" value="P:negative regulation of pre-miRNA processing"/>
    <property type="evidence" value="ECO:0007669"/>
    <property type="project" value="TreeGrafter"/>
</dbReference>
<dbReference type="GO" id="GO:0008173">
    <property type="term" value="F:RNA methyltransferase activity"/>
    <property type="evidence" value="ECO:0007669"/>
    <property type="project" value="UniProtKB-UniRule"/>
</dbReference>
<dbReference type="VEuPathDB" id="VectorBase:LLOJ005016"/>
<dbReference type="PROSITE" id="PS51515">
    <property type="entry name" value="BIN3_SAM"/>
    <property type="match status" value="1"/>
</dbReference>
<keyword evidence="2 6" id="KW-0489">Methyltransferase</keyword>
<evidence type="ECO:0000256" key="2">
    <source>
        <dbReference type="ARBA" id="ARBA00022603"/>
    </source>
</evidence>
<reference evidence="8" key="2">
    <citation type="journal article" date="2020" name="BMC">
        <title>Leishmania infection induces a limited differential gene expression in the sand fly midgut.</title>
        <authorList>
            <person name="Coutinho-Abreu I.V."/>
            <person name="Serafim T.D."/>
            <person name="Meneses C."/>
            <person name="Kamhawi S."/>
            <person name="Oliveira F."/>
            <person name="Valenzuela J.G."/>
        </authorList>
    </citation>
    <scope>NUCLEOTIDE SEQUENCE</scope>
    <source>
        <strain evidence="8">Jacobina</strain>
        <tissue evidence="8">Midgut</tissue>
    </source>
</reference>
<dbReference type="EC" id="2.1.1.-" evidence="6"/>
<keyword evidence="4 5" id="KW-0949">S-adenosyl-L-methionine</keyword>
<dbReference type="Pfam" id="PF06859">
    <property type="entry name" value="Bin3"/>
    <property type="match status" value="1"/>
</dbReference>
<dbReference type="PANTHER" id="PTHR12315:SF1">
    <property type="entry name" value="RNA 5'-MONOPHOSPHATE METHYLTRANSFERASE"/>
    <property type="match status" value="1"/>
</dbReference>
<dbReference type="GO" id="GO:0005737">
    <property type="term" value="C:cytoplasm"/>
    <property type="evidence" value="ECO:0007669"/>
    <property type="project" value="TreeGrafter"/>
</dbReference>
<dbReference type="SUPFAM" id="SSF53335">
    <property type="entry name" value="S-adenosyl-L-methionine-dependent methyltransferases"/>
    <property type="match status" value="1"/>
</dbReference>
<sequence length="238" mass="28120">MQEQQEVTTQKEDPGAVLFGNFINYYQFNTPEERLSVFPSHLWNNWKSQDEKILILDVGCNAGDFTQLFYKFISKYSTRDIYILGIDIDSSLIERASENNAFEKNITYLCLDIMEGNKEELSDYLAFHNRENFDVTLCLSITMWIHLNHGDNGLRSFLKQLSSLTDILVTEPQPWKCYQTAVRRMTKAKRKFPLFKDLQWRTGVDATINDFLEMECQSKKVFESTETKWKRKIYCYRC</sequence>
<evidence type="ECO:0000256" key="4">
    <source>
        <dbReference type="ARBA" id="ARBA00022691"/>
    </source>
</evidence>
<dbReference type="InterPro" id="IPR029063">
    <property type="entry name" value="SAM-dependent_MTases_sf"/>
</dbReference>
<feature type="domain" description="Bin3-type SAM" evidence="7">
    <location>
        <begin position="1"/>
        <end position="238"/>
    </location>
</feature>
<dbReference type="VEuPathDB" id="VectorBase:LLONM1_011741"/>
<evidence type="ECO:0000256" key="5">
    <source>
        <dbReference type="PROSITE-ProRule" id="PRU00848"/>
    </source>
</evidence>
<dbReference type="CDD" id="cd02440">
    <property type="entry name" value="AdoMet_MTases"/>
    <property type="match status" value="1"/>
</dbReference>
<proteinExistence type="inferred from homology"/>
<name>A0A1B0CK79_LUTLO</name>
<dbReference type="GO" id="GO:0008171">
    <property type="term" value="F:O-methyltransferase activity"/>
    <property type="evidence" value="ECO:0007669"/>
    <property type="project" value="UniProtKB-UniRule"/>
</dbReference>
<dbReference type="Gene3D" id="3.40.50.150">
    <property type="entry name" value="Vaccinia Virus protein VP39"/>
    <property type="match status" value="1"/>
</dbReference>
<evidence type="ECO:0000259" key="7">
    <source>
        <dbReference type="PROSITE" id="PS51515"/>
    </source>
</evidence>